<sequence>MGNKFVHLKLHTEYSLLEGVGKIDEYVEKAKEIGVKALAITDTSMFGAIEFFKKCKNAEIKPIIGLEVFLDGLEKVGEFSLTLLAKNQNGYKNLSKLSSISYSRFTRNRNKIKYDELKKYSDDLYILSGGINSEVVKGILDLENTQVRRVIEKLGKDFGDNFFIEVPTVEKLEKARKMLFDIVRKNKFDNFVITNDVYYPNRKDAVLQKIVESIKEGSKIDTEKSENSEILYDDLYLKSENEIEKSFENKEYSEFYETGINNVEKIVENCNVDFEFHHFKFPKYSLPQNVSEKEFLRNLVFEGLFHKYLKKSVSDSEKLQLDKNFEIIEKEIAKDEIAGQKLKEVKIREELLKNNLENVLERAEYELEIIDKMGYNGYFIIVWDFIKFSRENGVYVGPGRGSAAGSIVSYALNITEIDPLEYNLIFERFLNPERISMPDIDIDFDQEQREIVINYVVNKYGAEYVAHIITFGTLKARLVIRDVGRVLNVSLVKVDKIAKMIPFNTELKGALNNIPEIRKMYETDREIKRVIDYSLKLEGKVRHASVHAAGVVISKDVLSDEIPTYSDGKTKIVSTQYQMKELEELGILKMDFLGLKNLTILRKTVENIEKRRKTKIVLNDIPLNDEKTYELLTKADTMGVFQCESAGIRSLMKKMKIEKFEDIIALLALYRPGPLRSGMVDDFINVKNNKTEIKYIDNSLKYILEETYGIILYQEQVMKIVSEMANYSLGEADELRRAIGKKNPELMKKNREKFVTNAQKNGVLSKKANEIYDLVEKFGGYGFNKSHSAAYALIVYWTAYFKANYPLEFFAAIMTTEVHNLERFVVFVNEAKEKGINIFLPDVNLSDYDFEIEENQADKENFGKTGIRFGLFAIKGVGAALINEIKKERKNGKFVSYKDFGYRMKQNGITKKQLESLILSGALDGLDGNRFEKYKSIDKVLEYSQKKYESEEDLQLILFGGKKEISVDFQMEKSDEFPQKVLLQNEKEYLGIYVSSHPLNEKKNLINIIFHNKISEISQKELKKVRIIGIVKNVKKFTTQAGKEPMVKFEMEDFQKSIEVICFPREYITFGYKITEGQIMVLEGIVNTEQNKNTVILNNICNIENLEENKNLKLYILIDEEVKEKKQELKQIILKNKGDNQVFLAFKTNEKKEVVKLSEKYNVNLSLKFIRKVGKLVGVERIKLK</sequence>
<keyword evidence="3" id="KW-0548">Nucleotidyltransferase</keyword>
<dbReference type="InterPro" id="IPR016195">
    <property type="entry name" value="Pol/histidinol_Pase-like"/>
</dbReference>
<evidence type="ECO:0000259" key="8">
    <source>
        <dbReference type="SMART" id="SM00481"/>
    </source>
</evidence>
<proteinExistence type="predicted"/>
<dbReference type="Gene3D" id="3.20.20.140">
    <property type="entry name" value="Metal-dependent hydrolases"/>
    <property type="match status" value="1"/>
</dbReference>
<dbReference type="InterPro" id="IPR003141">
    <property type="entry name" value="Pol/His_phosphatase_N"/>
</dbReference>
<dbReference type="GO" id="GO:0008408">
    <property type="term" value="F:3'-5' exonuclease activity"/>
    <property type="evidence" value="ECO:0007669"/>
    <property type="project" value="InterPro"/>
</dbReference>
<keyword evidence="2" id="KW-0808">Transferase</keyword>
<name>A0A134A010_9FUSO</name>
<dbReference type="NCBIfam" id="NF004226">
    <property type="entry name" value="PRK05673.1"/>
    <property type="match status" value="1"/>
</dbReference>
<dbReference type="Pfam" id="PF17657">
    <property type="entry name" value="DNA_pol3_finger"/>
    <property type="match status" value="1"/>
</dbReference>
<dbReference type="InterPro" id="IPR004013">
    <property type="entry name" value="PHP_dom"/>
</dbReference>
<dbReference type="GO" id="GO:0003887">
    <property type="term" value="F:DNA-directed DNA polymerase activity"/>
    <property type="evidence" value="ECO:0007669"/>
    <property type="project" value="UniProtKB-KW"/>
</dbReference>
<dbReference type="SUPFAM" id="SSF160975">
    <property type="entry name" value="AF1531-like"/>
    <property type="match status" value="1"/>
</dbReference>
<dbReference type="STRING" id="157687.HMPREF3180_01884"/>
<dbReference type="PATRIC" id="fig|157687.3.peg.1881"/>
<feature type="coiled-coil region" evidence="7">
    <location>
        <begin position="342"/>
        <end position="373"/>
    </location>
</feature>
<accession>A0A134A010</accession>
<feature type="domain" description="Polymerase/histidinol phosphatase N-terminal" evidence="8">
    <location>
        <begin position="6"/>
        <end position="72"/>
    </location>
</feature>
<keyword evidence="10" id="KW-1185">Reference proteome</keyword>
<evidence type="ECO:0000313" key="10">
    <source>
        <dbReference type="Proteomes" id="UP000070483"/>
    </source>
</evidence>
<dbReference type="NCBIfam" id="TIGR00594">
    <property type="entry name" value="polc"/>
    <property type="match status" value="1"/>
</dbReference>
<gene>
    <name evidence="9" type="ORF">HMPREF3180_01884</name>
</gene>
<reference evidence="10" key="1">
    <citation type="submission" date="2016-01" db="EMBL/GenBank/DDBJ databases">
        <authorList>
            <person name="Mitreva M."/>
            <person name="Pepin K.H."/>
            <person name="Mihindukulasuriya K.A."/>
            <person name="Fulton R."/>
            <person name="Fronick C."/>
            <person name="O'Laughlin M."/>
            <person name="Miner T."/>
            <person name="Herter B."/>
            <person name="Rosa B.A."/>
            <person name="Cordes M."/>
            <person name="Tomlinson C."/>
            <person name="Wollam A."/>
            <person name="Palsikar V.B."/>
            <person name="Mardis E.R."/>
            <person name="Wilson R.K."/>
        </authorList>
    </citation>
    <scope>NUCLEOTIDE SEQUENCE [LARGE SCALE GENOMIC DNA]</scope>
    <source>
        <strain evidence="10">KA00185</strain>
    </source>
</reference>
<dbReference type="InterPro" id="IPR041931">
    <property type="entry name" value="DNA_pol3_alpha_thumb_dom"/>
</dbReference>
<dbReference type="AlphaFoldDB" id="A0A134A010"/>
<keyword evidence="4" id="KW-0235">DNA replication</keyword>
<evidence type="ECO:0000256" key="6">
    <source>
        <dbReference type="ARBA" id="ARBA00049244"/>
    </source>
</evidence>
<dbReference type="Proteomes" id="UP000070483">
    <property type="component" value="Unassembled WGS sequence"/>
</dbReference>
<evidence type="ECO:0000256" key="4">
    <source>
        <dbReference type="ARBA" id="ARBA00022705"/>
    </source>
</evidence>
<evidence type="ECO:0000256" key="2">
    <source>
        <dbReference type="ARBA" id="ARBA00022679"/>
    </source>
</evidence>
<dbReference type="CDD" id="cd04485">
    <property type="entry name" value="DnaE_OBF"/>
    <property type="match status" value="1"/>
</dbReference>
<dbReference type="InterPro" id="IPR029460">
    <property type="entry name" value="DNAPol_HHH"/>
</dbReference>
<dbReference type="OrthoDB" id="9803237at2"/>
<organism evidence="9 10">
    <name type="scientific">Leptotrichia wadei</name>
    <dbReference type="NCBI Taxonomy" id="157687"/>
    <lineage>
        <taxon>Bacteria</taxon>
        <taxon>Fusobacteriati</taxon>
        <taxon>Fusobacteriota</taxon>
        <taxon>Fusobacteriia</taxon>
        <taxon>Fusobacteriales</taxon>
        <taxon>Leptotrichiaceae</taxon>
        <taxon>Leptotrichia</taxon>
    </lineage>
</organism>
<comment type="caution">
    <text evidence="9">The sequence shown here is derived from an EMBL/GenBank/DDBJ whole genome shotgun (WGS) entry which is preliminary data.</text>
</comment>
<evidence type="ECO:0000256" key="5">
    <source>
        <dbReference type="ARBA" id="ARBA00022932"/>
    </source>
</evidence>
<dbReference type="GO" id="GO:0006260">
    <property type="term" value="P:DNA replication"/>
    <property type="evidence" value="ECO:0007669"/>
    <property type="project" value="UniProtKB-KW"/>
</dbReference>
<dbReference type="InterPro" id="IPR011708">
    <property type="entry name" value="DNA_pol3_alpha_NTPase_dom"/>
</dbReference>
<evidence type="ECO:0000256" key="3">
    <source>
        <dbReference type="ARBA" id="ARBA00022695"/>
    </source>
</evidence>
<dbReference type="SUPFAM" id="SSF89550">
    <property type="entry name" value="PHP domain-like"/>
    <property type="match status" value="1"/>
</dbReference>
<dbReference type="Gene3D" id="1.10.10.1600">
    <property type="entry name" value="Bacterial DNA polymerase III alpha subunit, thumb domain"/>
    <property type="match status" value="1"/>
</dbReference>
<dbReference type="InterPro" id="IPR004805">
    <property type="entry name" value="DnaE2/DnaE/PolC"/>
</dbReference>
<keyword evidence="7" id="KW-0175">Coiled coil</keyword>
<dbReference type="SMART" id="SM00481">
    <property type="entry name" value="POLIIIAc"/>
    <property type="match status" value="1"/>
</dbReference>
<evidence type="ECO:0000256" key="7">
    <source>
        <dbReference type="SAM" id="Coils"/>
    </source>
</evidence>
<dbReference type="InterPro" id="IPR012340">
    <property type="entry name" value="NA-bd_OB-fold"/>
</dbReference>
<dbReference type="EMBL" id="LSDD01000146">
    <property type="protein sequence ID" value="KXB61015.1"/>
    <property type="molecule type" value="Genomic_DNA"/>
</dbReference>
<dbReference type="PANTHER" id="PTHR32294">
    <property type="entry name" value="DNA POLYMERASE III SUBUNIT ALPHA"/>
    <property type="match status" value="1"/>
</dbReference>
<evidence type="ECO:0000313" key="9">
    <source>
        <dbReference type="EMBL" id="KXB61015.1"/>
    </source>
</evidence>
<evidence type="ECO:0000256" key="1">
    <source>
        <dbReference type="ARBA" id="ARBA00012417"/>
    </source>
</evidence>
<dbReference type="Pfam" id="PF07733">
    <property type="entry name" value="DNA_pol3_alpha"/>
    <property type="match status" value="1"/>
</dbReference>
<dbReference type="Pfam" id="PF14579">
    <property type="entry name" value="HHH_6"/>
    <property type="match status" value="1"/>
</dbReference>
<protein>
    <recommendedName>
        <fullName evidence="1">DNA-directed DNA polymerase</fullName>
        <ecNumber evidence="1">2.7.7.7</ecNumber>
    </recommendedName>
</protein>
<keyword evidence="5" id="KW-0239">DNA-directed DNA polymerase</keyword>
<dbReference type="PANTHER" id="PTHR32294:SF0">
    <property type="entry name" value="DNA POLYMERASE III SUBUNIT ALPHA"/>
    <property type="match status" value="1"/>
</dbReference>
<dbReference type="SUPFAM" id="SSF50249">
    <property type="entry name" value="Nucleic acid-binding proteins"/>
    <property type="match status" value="1"/>
</dbReference>
<dbReference type="RefSeq" id="WP_060918441.1">
    <property type="nucleotide sequence ID" value="NZ_KQ960108.1"/>
</dbReference>
<dbReference type="InterPro" id="IPR040982">
    <property type="entry name" value="DNA_pol3_finger"/>
</dbReference>
<dbReference type="EC" id="2.7.7.7" evidence="1"/>
<comment type="catalytic activity">
    <reaction evidence="6">
        <text>DNA(n) + a 2'-deoxyribonucleoside 5'-triphosphate = DNA(n+1) + diphosphate</text>
        <dbReference type="Rhea" id="RHEA:22508"/>
        <dbReference type="Rhea" id="RHEA-COMP:17339"/>
        <dbReference type="Rhea" id="RHEA-COMP:17340"/>
        <dbReference type="ChEBI" id="CHEBI:33019"/>
        <dbReference type="ChEBI" id="CHEBI:61560"/>
        <dbReference type="ChEBI" id="CHEBI:173112"/>
        <dbReference type="EC" id="2.7.7.7"/>
    </reaction>
</comment>
<dbReference type="Gene3D" id="1.10.150.870">
    <property type="match status" value="1"/>
</dbReference>
<dbReference type="Pfam" id="PF02811">
    <property type="entry name" value="PHP"/>
    <property type="match status" value="1"/>
</dbReference>